<dbReference type="EMBL" id="JALJOR010000001">
    <property type="protein sequence ID" value="KAK9828795.1"/>
    <property type="molecule type" value="Genomic_DNA"/>
</dbReference>
<keyword evidence="1" id="KW-0175">Coiled coil</keyword>
<dbReference type="InterPro" id="IPR000261">
    <property type="entry name" value="EH_dom"/>
</dbReference>
<feature type="compositionally biased region" description="Pro residues" evidence="2">
    <location>
        <begin position="213"/>
        <end position="228"/>
    </location>
</feature>
<feature type="region of interest" description="Disordered" evidence="2">
    <location>
        <begin position="655"/>
        <end position="688"/>
    </location>
</feature>
<keyword evidence="6" id="KW-1185">Reference proteome</keyword>
<dbReference type="PANTHER" id="PTHR11216:SF170">
    <property type="entry name" value="DYNAMIN ASSOCIATED PROTEIN 160, ISOFORM D"/>
    <property type="match status" value="1"/>
</dbReference>
<evidence type="ECO:0000259" key="4">
    <source>
        <dbReference type="PROSITE" id="PS50222"/>
    </source>
</evidence>
<dbReference type="AlphaFoldDB" id="A0AAW1R479"/>
<dbReference type="GO" id="GO:0005509">
    <property type="term" value="F:calcium ion binding"/>
    <property type="evidence" value="ECO:0007669"/>
    <property type="project" value="InterPro"/>
</dbReference>
<dbReference type="PROSITE" id="PS50031">
    <property type="entry name" value="EH"/>
    <property type="match status" value="2"/>
</dbReference>
<feature type="domain" description="EH" evidence="3">
    <location>
        <begin position="142"/>
        <end position="230"/>
    </location>
</feature>
<evidence type="ECO:0000256" key="1">
    <source>
        <dbReference type="SAM" id="Coils"/>
    </source>
</evidence>
<dbReference type="GO" id="GO:0005737">
    <property type="term" value="C:cytoplasm"/>
    <property type="evidence" value="ECO:0007669"/>
    <property type="project" value="TreeGrafter"/>
</dbReference>
<dbReference type="Pfam" id="PF12763">
    <property type="entry name" value="EH"/>
    <property type="match status" value="1"/>
</dbReference>
<accession>A0AAW1R479</accession>
<feature type="coiled-coil region" evidence="1">
    <location>
        <begin position="357"/>
        <end position="500"/>
    </location>
</feature>
<sequence>MNDIDLFDSWFRLADKDRDGLLSGAEAVEFYQRSGLSQDTLFKVWNLVAGDESALTKPQFYSTMRLISLAQQSGGMLQEAQARSMLIGVGPPVPPPRMAGLDQPSKPSSGPPQPSWQASSQGLQAVEQASAYSRFPPMAHEDAMRYQVMFNQMDGDRDGFVLGGDCFNAFMQWGLPKSILKDIWGAVAGDQGQLSQQQFVQCLYLMDNAKRGMPPPPQLPPGPFPPMAAPVGVPPSQHYAGGQQPRRSGDLNMASFTATDYTSQQQPVPDLPTKHRFQAPQLPIYQSRAPQLDEARLATLGPAERQRLEAERGLTQDLDQQLFKAQADQEIAKQKELFYNQALQELTLFKSKMRTSLLQHQERADKETAEADAMEKQYQAAYAGASATQSEGRALLASLQKAHARKQEATTKLAELQKDLEHLSSLSYDQVAEEDAETSQLQQEIAAAEAKKTAAEMRATAVREEKAELERELEALQLSVAAAEADVTNAQTGLRTLREKLRAEDRGSVTDLQTLLKSTATVYRNLVQHATAASIPIPPDALLQPERQGPGALDWDEFAAAGATDWEDFKDEGFKVVSALPNDSRYVSPASSYTSLNRSPSPVPDFDNLGGGLSGTKRVHSQSALSGKSSGFAADFGDTGASGLDKPFGSFEALASAKPGSGGSHTGSGALPDIAQSPAAPSSGWAAF</sequence>
<dbReference type="InterPro" id="IPR011992">
    <property type="entry name" value="EF-hand-dom_pair"/>
</dbReference>
<dbReference type="GO" id="GO:0016197">
    <property type="term" value="P:endosomal transport"/>
    <property type="evidence" value="ECO:0007669"/>
    <property type="project" value="TreeGrafter"/>
</dbReference>
<dbReference type="Proteomes" id="UP001489004">
    <property type="component" value="Unassembled WGS sequence"/>
</dbReference>
<dbReference type="SMART" id="SM00027">
    <property type="entry name" value="EH"/>
    <property type="match status" value="2"/>
</dbReference>
<evidence type="ECO:0000313" key="6">
    <source>
        <dbReference type="Proteomes" id="UP001489004"/>
    </source>
</evidence>
<protein>
    <recommendedName>
        <fullName evidence="7">Epidermal growth factor receptor substrate 15-like 1</fullName>
    </recommendedName>
</protein>
<name>A0AAW1R479_9CHLO</name>
<comment type="caution">
    <text evidence="5">The sequence shown here is derived from an EMBL/GenBank/DDBJ whole genome shotgun (WGS) entry which is preliminary data.</text>
</comment>
<organism evidence="5 6">
    <name type="scientific">[Myrmecia] bisecta</name>
    <dbReference type="NCBI Taxonomy" id="41462"/>
    <lineage>
        <taxon>Eukaryota</taxon>
        <taxon>Viridiplantae</taxon>
        <taxon>Chlorophyta</taxon>
        <taxon>core chlorophytes</taxon>
        <taxon>Trebouxiophyceae</taxon>
        <taxon>Trebouxiales</taxon>
        <taxon>Trebouxiaceae</taxon>
        <taxon>Myrmecia</taxon>
    </lineage>
</organism>
<dbReference type="PROSITE" id="PS50222">
    <property type="entry name" value="EF_HAND_2"/>
    <property type="match status" value="1"/>
</dbReference>
<reference evidence="5 6" key="1">
    <citation type="journal article" date="2024" name="Nat. Commun.">
        <title>Phylogenomics reveals the evolutionary origins of lichenization in chlorophyte algae.</title>
        <authorList>
            <person name="Puginier C."/>
            <person name="Libourel C."/>
            <person name="Otte J."/>
            <person name="Skaloud P."/>
            <person name="Haon M."/>
            <person name="Grisel S."/>
            <person name="Petersen M."/>
            <person name="Berrin J.G."/>
            <person name="Delaux P.M."/>
            <person name="Dal Grande F."/>
            <person name="Keller J."/>
        </authorList>
    </citation>
    <scope>NUCLEOTIDE SEQUENCE [LARGE SCALE GENOMIC DNA]</scope>
    <source>
        <strain evidence="5 6">SAG 2043</strain>
    </source>
</reference>
<evidence type="ECO:0000259" key="3">
    <source>
        <dbReference type="PROSITE" id="PS50031"/>
    </source>
</evidence>
<dbReference type="SUPFAM" id="SSF47473">
    <property type="entry name" value="EF-hand"/>
    <property type="match status" value="2"/>
</dbReference>
<feature type="domain" description="EH" evidence="3">
    <location>
        <begin position="3"/>
        <end position="94"/>
    </location>
</feature>
<feature type="region of interest" description="Disordered" evidence="2">
    <location>
        <begin position="587"/>
        <end position="621"/>
    </location>
</feature>
<dbReference type="CDD" id="cd00052">
    <property type="entry name" value="EH"/>
    <property type="match status" value="1"/>
</dbReference>
<proteinExistence type="predicted"/>
<feature type="region of interest" description="Disordered" evidence="2">
    <location>
        <begin position="213"/>
        <end position="251"/>
    </location>
</feature>
<dbReference type="InterPro" id="IPR002048">
    <property type="entry name" value="EF_hand_dom"/>
</dbReference>
<dbReference type="PANTHER" id="PTHR11216">
    <property type="entry name" value="EH DOMAIN"/>
    <property type="match status" value="1"/>
</dbReference>
<evidence type="ECO:0000256" key="2">
    <source>
        <dbReference type="SAM" id="MobiDB-lite"/>
    </source>
</evidence>
<feature type="region of interest" description="Disordered" evidence="2">
    <location>
        <begin position="87"/>
        <end position="122"/>
    </location>
</feature>
<feature type="domain" description="EF-hand" evidence="4">
    <location>
        <begin position="2"/>
        <end position="37"/>
    </location>
</feature>
<evidence type="ECO:0000313" key="5">
    <source>
        <dbReference type="EMBL" id="KAK9828795.1"/>
    </source>
</evidence>
<gene>
    <name evidence="5" type="ORF">WJX72_002108</name>
</gene>
<evidence type="ECO:0008006" key="7">
    <source>
        <dbReference type="Google" id="ProtNLM"/>
    </source>
</evidence>
<feature type="compositionally biased region" description="Polar residues" evidence="2">
    <location>
        <begin position="589"/>
        <end position="600"/>
    </location>
</feature>
<dbReference type="GO" id="GO:0005886">
    <property type="term" value="C:plasma membrane"/>
    <property type="evidence" value="ECO:0007669"/>
    <property type="project" value="TreeGrafter"/>
</dbReference>
<dbReference type="GO" id="GO:0006897">
    <property type="term" value="P:endocytosis"/>
    <property type="evidence" value="ECO:0007669"/>
    <property type="project" value="TreeGrafter"/>
</dbReference>
<dbReference type="Gene3D" id="1.10.238.10">
    <property type="entry name" value="EF-hand"/>
    <property type="match status" value="2"/>
</dbReference>